<dbReference type="EMBL" id="CAJOAY010017967">
    <property type="protein sequence ID" value="CAF4316114.1"/>
    <property type="molecule type" value="Genomic_DNA"/>
</dbReference>
<gene>
    <name evidence="2" type="ORF">OKA104_LOCUS46991</name>
</gene>
<feature type="compositionally biased region" description="Basic residues" evidence="1">
    <location>
        <begin position="1"/>
        <end position="12"/>
    </location>
</feature>
<protein>
    <submittedName>
        <fullName evidence="2">Uncharacterized protein</fullName>
    </submittedName>
</protein>
<evidence type="ECO:0000313" key="3">
    <source>
        <dbReference type="Proteomes" id="UP000663881"/>
    </source>
</evidence>
<feature type="non-terminal residue" evidence="2">
    <location>
        <position position="1"/>
    </location>
</feature>
<evidence type="ECO:0000256" key="1">
    <source>
        <dbReference type="SAM" id="MobiDB-lite"/>
    </source>
</evidence>
<dbReference type="AlphaFoldDB" id="A0A820IWV3"/>
<reference evidence="2" key="1">
    <citation type="submission" date="2021-02" db="EMBL/GenBank/DDBJ databases">
        <authorList>
            <person name="Nowell W R."/>
        </authorList>
    </citation>
    <scope>NUCLEOTIDE SEQUENCE</scope>
</reference>
<proteinExistence type="predicted"/>
<feature type="region of interest" description="Disordered" evidence="1">
    <location>
        <begin position="1"/>
        <end position="24"/>
    </location>
</feature>
<evidence type="ECO:0000313" key="2">
    <source>
        <dbReference type="EMBL" id="CAF4316114.1"/>
    </source>
</evidence>
<organism evidence="2 3">
    <name type="scientific">Adineta steineri</name>
    <dbReference type="NCBI Taxonomy" id="433720"/>
    <lineage>
        <taxon>Eukaryota</taxon>
        <taxon>Metazoa</taxon>
        <taxon>Spiralia</taxon>
        <taxon>Gnathifera</taxon>
        <taxon>Rotifera</taxon>
        <taxon>Eurotatoria</taxon>
        <taxon>Bdelloidea</taxon>
        <taxon>Adinetida</taxon>
        <taxon>Adinetidae</taxon>
        <taxon>Adineta</taxon>
    </lineage>
</organism>
<sequence length="24" mass="2706">LKHTSVSKRTVTKRGGEKQLPQNL</sequence>
<name>A0A820IWV3_9BILA</name>
<dbReference type="Proteomes" id="UP000663881">
    <property type="component" value="Unassembled WGS sequence"/>
</dbReference>
<comment type="caution">
    <text evidence="2">The sequence shown here is derived from an EMBL/GenBank/DDBJ whole genome shotgun (WGS) entry which is preliminary data.</text>
</comment>
<accession>A0A820IWV3</accession>